<feature type="transmembrane region" description="Helical" evidence="6">
    <location>
        <begin position="204"/>
        <end position="225"/>
    </location>
</feature>
<dbReference type="Proteomes" id="UP000094043">
    <property type="component" value="Chromosome 3"/>
</dbReference>
<organism evidence="7 8">
    <name type="scientific">Cryptococcus depauperatus CBS 7841</name>
    <dbReference type="NCBI Taxonomy" id="1295531"/>
    <lineage>
        <taxon>Eukaryota</taxon>
        <taxon>Fungi</taxon>
        <taxon>Dikarya</taxon>
        <taxon>Basidiomycota</taxon>
        <taxon>Agaricomycotina</taxon>
        <taxon>Tremellomycetes</taxon>
        <taxon>Tremellales</taxon>
        <taxon>Cryptococcaceae</taxon>
        <taxon>Cryptococcus</taxon>
    </lineage>
</organism>
<dbReference type="PANTHER" id="PTHR12570:SF65">
    <property type="entry name" value="MAGNESIUM TRANSPORTER NIPA9-RELATED"/>
    <property type="match status" value="1"/>
</dbReference>
<evidence type="ECO:0000256" key="6">
    <source>
        <dbReference type="SAM" id="Phobius"/>
    </source>
</evidence>
<keyword evidence="8" id="KW-1185">Reference proteome</keyword>
<dbReference type="EMBL" id="CP143786">
    <property type="protein sequence ID" value="WVN87502.1"/>
    <property type="molecule type" value="Genomic_DNA"/>
</dbReference>
<reference evidence="7" key="2">
    <citation type="journal article" date="2022" name="Elife">
        <title>Obligate sexual reproduction of a homothallic fungus closely related to the Cryptococcus pathogenic species complex.</title>
        <authorList>
            <person name="Passer A.R."/>
            <person name="Clancey S.A."/>
            <person name="Shea T."/>
            <person name="David-Palma M."/>
            <person name="Averette A.F."/>
            <person name="Boekhout T."/>
            <person name="Porcel B.M."/>
            <person name="Nowrousian M."/>
            <person name="Cuomo C.A."/>
            <person name="Sun S."/>
            <person name="Heitman J."/>
            <person name="Coelho M.A."/>
        </authorList>
    </citation>
    <scope>NUCLEOTIDE SEQUENCE</scope>
    <source>
        <strain evidence="7">CBS 7841</strain>
    </source>
</reference>
<gene>
    <name evidence="7" type="ORF">L203_102684</name>
</gene>
<accession>A0AAJ8JS60</accession>
<dbReference type="GeneID" id="91086895"/>
<feature type="region of interest" description="Disordered" evidence="5">
    <location>
        <begin position="87"/>
        <end position="109"/>
    </location>
</feature>
<evidence type="ECO:0008006" key="9">
    <source>
        <dbReference type="Google" id="ProtNLM"/>
    </source>
</evidence>
<feature type="transmembrane region" description="Helical" evidence="6">
    <location>
        <begin position="408"/>
        <end position="431"/>
    </location>
</feature>
<feature type="transmembrane region" description="Helical" evidence="6">
    <location>
        <begin position="382"/>
        <end position="402"/>
    </location>
</feature>
<feature type="transmembrane region" description="Helical" evidence="6">
    <location>
        <begin position="20"/>
        <end position="41"/>
    </location>
</feature>
<evidence type="ECO:0000313" key="7">
    <source>
        <dbReference type="EMBL" id="WVN87502.1"/>
    </source>
</evidence>
<dbReference type="SUPFAM" id="SSF103481">
    <property type="entry name" value="Multidrug resistance efflux transporter EmrE"/>
    <property type="match status" value="1"/>
</dbReference>
<proteinExistence type="predicted"/>
<keyword evidence="2 6" id="KW-0812">Transmembrane</keyword>
<dbReference type="Pfam" id="PF05653">
    <property type="entry name" value="Mg_trans_NIPA"/>
    <property type="match status" value="1"/>
</dbReference>
<dbReference type="GO" id="GO:0016020">
    <property type="term" value="C:membrane"/>
    <property type="evidence" value="ECO:0007669"/>
    <property type="project" value="UniProtKB-SubCell"/>
</dbReference>
<dbReference type="InterPro" id="IPR008521">
    <property type="entry name" value="Mg_trans_NIPA"/>
</dbReference>
<dbReference type="InterPro" id="IPR037185">
    <property type="entry name" value="EmrE-like"/>
</dbReference>
<dbReference type="RefSeq" id="XP_066068202.1">
    <property type="nucleotide sequence ID" value="XM_066212105.1"/>
</dbReference>
<keyword evidence="3 6" id="KW-1133">Transmembrane helix</keyword>
<feature type="compositionally biased region" description="Basic and acidic residues" evidence="5">
    <location>
        <begin position="443"/>
        <end position="456"/>
    </location>
</feature>
<feature type="transmembrane region" description="Helical" evidence="6">
    <location>
        <begin position="231"/>
        <end position="250"/>
    </location>
</feature>
<evidence type="ECO:0000256" key="1">
    <source>
        <dbReference type="ARBA" id="ARBA00004141"/>
    </source>
</evidence>
<keyword evidence="4 6" id="KW-0472">Membrane</keyword>
<evidence type="ECO:0000256" key="4">
    <source>
        <dbReference type="ARBA" id="ARBA00023136"/>
    </source>
</evidence>
<dbReference type="AlphaFoldDB" id="A0AAJ8JS60"/>
<sequence length="566" mass="60998">MSISQEGFVYSVPFGSVSTSSFIGVGIACGGNILISLALTLQKLAHRRNEEHFQAEQLVDHEEGVGRWPSDASPILEEDEPVPFRLRNTEDEGFGHTKNDRAHASEDERMVESVSARIVPERKVSDTVASGPSCKRMDKRHAIPFLKPIYPAKHTTVRAQFGTPPPSITRSQVQEGQKTASVLDLGDGAGAVEMEESMYLKSKLWWLGMILIALGEGGNFLSYAFAPASVVAPLGTVALIANCVFAPLILGETFHRRELIGMALAIVGAVAVLDPDQLLSALSRTPFLIYTLLNILVLLPLLYLSSASFGNAHLLVDLGICTIFGGYTVLATKALSSLLSRNLLGAWGEGVTWGCAAVVAGTSLGQVKWLNRALMRFQSKEVIPTQFVFFTFSAIIGSAVLYQEFRDIPLSCFINFTFGIATTFLGVHFLASNPSAEDMKEEEENKNNLHRSERVRATSSTSVDPFLPSTPSERTSLLNYSPRHLTSTLSPRYSGGSSLIRLPSIALLGTVPTTPSTSRISRKGSISEFGTESMPTLTLSSQGGILLLATTPPKPASIGPGARGRD</sequence>
<evidence type="ECO:0000256" key="3">
    <source>
        <dbReference type="ARBA" id="ARBA00022989"/>
    </source>
</evidence>
<dbReference type="KEGG" id="cdep:91086895"/>
<evidence type="ECO:0000256" key="5">
    <source>
        <dbReference type="SAM" id="MobiDB-lite"/>
    </source>
</evidence>
<name>A0AAJ8JS60_9TREE</name>
<protein>
    <recommendedName>
        <fullName evidence="9">DUF803-domain-containing protein</fullName>
    </recommendedName>
</protein>
<feature type="transmembrane region" description="Helical" evidence="6">
    <location>
        <begin position="312"/>
        <end position="330"/>
    </location>
</feature>
<feature type="transmembrane region" description="Helical" evidence="6">
    <location>
        <begin position="287"/>
        <end position="305"/>
    </location>
</feature>
<evidence type="ECO:0000313" key="8">
    <source>
        <dbReference type="Proteomes" id="UP000094043"/>
    </source>
</evidence>
<reference evidence="7" key="3">
    <citation type="submission" date="2024-01" db="EMBL/GenBank/DDBJ databases">
        <authorList>
            <person name="Coelho M.A."/>
            <person name="David-Palma M."/>
            <person name="Shea T."/>
            <person name="Sun S."/>
            <person name="Cuomo C.A."/>
            <person name="Heitman J."/>
        </authorList>
    </citation>
    <scope>NUCLEOTIDE SEQUENCE</scope>
    <source>
        <strain evidence="7">CBS 7841</strain>
    </source>
</reference>
<evidence type="ECO:0000256" key="2">
    <source>
        <dbReference type="ARBA" id="ARBA00022692"/>
    </source>
</evidence>
<dbReference type="GO" id="GO:0015095">
    <property type="term" value="F:magnesium ion transmembrane transporter activity"/>
    <property type="evidence" value="ECO:0007669"/>
    <property type="project" value="InterPro"/>
</dbReference>
<feature type="region of interest" description="Disordered" evidence="5">
    <location>
        <begin position="436"/>
        <end position="470"/>
    </location>
</feature>
<feature type="compositionally biased region" description="Polar residues" evidence="5">
    <location>
        <begin position="457"/>
        <end position="470"/>
    </location>
</feature>
<reference evidence="7" key="1">
    <citation type="submission" date="2016-06" db="EMBL/GenBank/DDBJ databases">
        <authorList>
            <person name="Cuomo C."/>
            <person name="Litvintseva A."/>
            <person name="Heitman J."/>
            <person name="Chen Y."/>
            <person name="Sun S."/>
            <person name="Springer D."/>
            <person name="Dromer F."/>
            <person name="Young S."/>
            <person name="Zeng Q."/>
            <person name="Chapman S."/>
            <person name="Gujja S."/>
            <person name="Saif S."/>
            <person name="Birren B."/>
        </authorList>
    </citation>
    <scope>NUCLEOTIDE SEQUENCE</scope>
    <source>
        <strain evidence="7">CBS 7841</strain>
    </source>
</reference>
<feature type="transmembrane region" description="Helical" evidence="6">
    <location>
        <begin position="350"/>
        <end position="370"/>
    </location>
</feature>
<dbReference type="PANTHER" id="PTHR12570">
    <property type="match status" value="1"/>
</dbReference>
<comment type="subcellular location">
    <subcellularLocation>
        <location evidence="1">Membrane</location>
        <topology evidence="1">Multi-pass membrane protein</topology>
    </subcellularLocation>
</comment>